<dbReference type="InterPro" id="IPR043128">
    <property type="entry name" value="Rev_trsase/Diguanyl_cyclase"/>
</dbReference>
<feature type="non-terminal residue" evidence="2">
    <location>
        <position position="129"/>
    </location>
</feature>
<organism evidence="2 3">
    <name type="scientific">Gigaspora margarita</name>
    <dbReference type="NCBI Taxonomy" id="4874"/>
    <lineage>
        <taxon>Eukaryota</taxon>
        <taxon>Fungi</taxon>
        <taxon>Fungi incertae sedis</taxon>
        <taxon>Mucoromycota</taxon>
        <taxon>Glomeromycotina</taxon>
        <taxon>Glomeromycetes</taxon>
        <taxon>Diversisporales</taxon>
        <taxon>Gigasporaceae</taxon>
        <taxon>Gigaspora</taxon>
    </lineage>
</organism>
<evidence type="ECO:0000313" key="3">
    <source>
        <dbReference type="Proteomes" id="UP000789901"/>
    </source>
</evidence>
<dbReference type="Pfam" id="PF00990">
    <property type="entry name" value="GGDEF"/>
    <property type="match status" value="1"/>
</dbReference>
<comment type="caution">
    <text evidence="2">The sequence shown here is derived from an EMBL/GenBank/DDBJ whole genome shotgun (WGS) entry which is preliminary data.</text>
</comment>
<dbReference type="InterPro" id="IPR029787">
    <property type="entry name" value="Nucleotide_cyclase"/>
</dbReference>
<protein>
    <submittedName>
        <fullName evidence="2">19840_t:CDS:1</fullName>
    </submittedName>
</protein>
<name>A0ABN7VWX9_GIGMA</name>
<dbReference type="EMBL" id="CAJVQB010024550">
    <property type="protein sequence ID" value="CAG8804393.1"/>
    <property type="molecule type" value="Genomic_DNA"/>
</dbReference>
<accession>A0ABN7VWX9</accession>
<sequence length="129" mass="14910">MYVVTDFDLEKYHFKSIYDNYDDGAENYVLEEPSVLIQTLIHPKEIFARYDGNEFAILLKNTNAEFAHIIAEKIQILLKVIHLFTKETITKDGLTEEGYQDYLKIGIWVQNTAEQFAKSALTHNCMIGS</sequence>
<reference evidence="2 3" key="1">
    <citation type="submission" date="2021-06" db="EMBL/GenBank/DDBJ databases">
        <authorList>
            <person name="Kallberg Y."/>
            <person name="Tangrot J."/>
            <person name="Rosling A."/>
        </authorList>
    </citation>
    <scope>NUCLEOTIDE SEQUENCE [LARGE SCALE GENOMIC DNA]</scope>
    <source>
        <strain evidence="2 3">120-4 pot B 10/14</strain>
    </source>
</reference>
<dbReference type="SUPFAM" id="SSF55073">
    <property type="entry name" value="Nucleotide cyclase"/>
    <property type="match status" value="1"/>
</dbReference>
<feature type="domain" description="GGDEF" evidence="1">
    <location>
        <begin position="12"/>
        <end position="86"/>
    </location>
</feature>
<dbReference type="InterPro" id="IPR000160">
    <property type="entry name" value="GGDEF_dom"/>
</dbReference>
<gene>
    <name evidence="2" type="ORF">GMARGA_LOCUS23843</name>
</gene>
<proteinExistence type="predicted"/>
<keyword evidence="3" id="KW-1185">Reference proteome</keyword>
<evidence type="ECO:0000313" key="2">
    <source>
        <dbReference type="EMBL" id="CAG8804393.1"/>
    </source>
</evidence>
<dbReference type="Gene3D" id="3.30.70.270">
    <property type="match status" value="1"/>
</dbReference>
<dbReference type="Proteomes" id="UP000789901">
    <property type="component" value="Unassembled WGS sequence"/>
</dbReference>
<evidence type="ECO:0000259" key="1">
    <source>
        <dbReference type="Pfam" id="PF00990"/>
    </source>
</evidence>